<evidence type="ECO:0000313" key="3">
    <source>
        <dbReference type="Proteomes" id="UP000187455"/>
    </source>
</evidence>
<dbReference type="Proteomes" id="UP000187455">
    <property type="component" value="Unassembled WGS sequence"/>
</dbReference>
<dbReference type="EMBL" id="LSSL01002765">
    <property type="protein sequence ID" value="OLY81119.1"/>
    <property type="molecule type" value="Genomic_DNA"/>
</dbReference>
<feature type="non-terminal residue" evidence="2">
    <location>
        <position position="1"/>
    </location>
</feature>
<evidence type="ECO:0000313" key="2">
    <source>
        <dbReference type="EMBL" id="OLY81119.1"/>
    </source>
</evidence>
<proteinExistence type="predicted"/>
<gene>
    <name evidence="2" type="ORF">AYI68_g4780</name>
</gene>
<accession>A0A1R0GW60</accession>
<feature type="compositionally biased region" description="Basic and acidic residues" evidence="1">
    <location>
        <begin position="1"/>
        <end position="48"/>
    </location>
</feature>
<protein>
    <submittedName>
        <fullName evidence="2">Uncharacterized protein</fullName>
    </submittedName>
</protein>
<feature type="region of interest" description="Disordered" evidence="1">
    <location>
        <begin position="1"/>
        <end position="59"/>
    </location>
</feature>
<organism evidence="2 3">
    <name type="scientific">Smittium mucronatum</name>
    <dbReference type="NCBI Taxonomy" id="133383"/>
    <lineage>
        <taxon>Eukaryota</taxon>
        <taxon>Fungi</taxon>
        <taxon>Fungi incertae sedis</taxon>
        <taxon>Zoopagomycota</taxon>
        <taxon>Kickxellomycotina</taxon>
        <taxon>Harpellomycetes</taxon>
        <taxon>Harpellales</taxon>
        <taxon>Legeriomycetaceae</taxon>
        <taxon>Smittium</taxon>
    </lineage>
</organism>
<dbReference type="AlphaFoldDB" id="A0A1R0GW60"/>
<reference evidence="2 3" key="1">
    <citation type="journal article" date="2016" name="Mol. Biol. Evol.">
        <title>Genome-Wide Survey of Gut Fungi (Harpellales) Reveals the First Horizontally Transferred Ubiquitin Gene from a Mosquito Host.</title>
        <authorList>
            <person name="Wang Y."/>
            <person name="White M.M."/>
            <person name="Kvist S."/>
            <person name="Moncalvo J.M."/>
        </authorList>
    </citation>
    <scope>NUCLEOTIDE SEQUENCE [LARGE SCALE GENOMIC DNA]</scope>
    <source>
        <strain evidence="2 3">ALG-7-W6</strain>
    </source>
</reference>
<keyword evidence="3" id="KW-1185">Reference proteome</keyword>
<evidence type="ECO:0000256" key="1">
    <source>
        <dbReference type="SAM" id="MobiDB-lite"/>
    </source>
</evidence>
<sequence>PNQKEQPDAEPNQKEQPDAKPNQKEQPDAKPNQKEQPDAKPEKQEPNKETPAQKTPNSYAELIDGAEFLCVPGVCTKCDLGASGTLDISCLSSGFRSETVCTSPANQLDDGGLVLGAGNLVFCFWVVEEIRSP</sequence>
<name>A0A1R0GW60_9FUNG</name>
<comment type="caution">
    <text evidence="2">The sequence shown here is derived from an EMBL/GenBank/DDBJ whole genome shotgun (WGS) entry which is preliminary data.</text>
</comment>